<comment type="caution">
    <text evidence="6">The sequence shown here is derived from an EMBL/GenBank/DDBJ whole genome shotgun (WGS) entry which is preliminary data.</text>
</comment>
<keyword evidence="4 5" id="KW-0472">Membrane</keyword>
<keyword evidence="3 5" id="KW-1133">Transmembrane helix</keyword>
<reference evidence="6" key="1">
    <citation type="submission" date="2021-05" db="EMBL/GenBank/DDBJ databases">
        <authorList>
            <person name="Stam R."/>
        </authorList>
    </citation>
    <scope>NUCLEOTIDE SEQUENCE</scope>
    <source>
        <strain evidence="6">CS162</strain>
    </source>
</reference>
<name>A0A8J2I7K7_9PLEO</name>
<gene>
    <name evidence="6" type="ORF">ALTATR162_LOCUS9537</name>
</gene>
<keyword evidence="2 5" id="KW-0812">Transmembrane</keyword>
<feature type="transmembrane region" description="Helical" evidence="5">
    <location>
        <begin position="721"/>
        <end position="739"/>
    </location>
</feature>
<keyword evidence="7" id="KW-1185">Reference proteome</keyword>
<dbReference type="RefSeq" id="XP_043173106.1">
    <property type="nucleotide sequence ID" value="XM_043317171.1"/>
</dbReference>
<dbReference type="GeneID" id="67021769"/>
<proteinExistence type="predicted"/>
<comment type="subcellular location">
    <subcellularLocation>
        <location evidence="1">Membrane</location>
        <topology evidence="1">Multi-pass membrane protein</topology>
    </subcellularLocation>
</comment>
<protein>
    <submittedName>
        <fullName evidence="6">Uncharacterized protein</fullName>
    </submittedName>
</protein>
<dbReference type="SUPFAM" id="SSF144083">
    <property type="entry name" value="Magnesium transport protein CorA, transmembrane region"/>
    <property type="match status" value="1"/>
</dbReference>
<evidence type="ECO:0000256" key="3">
    <source>
        <dbReference type="ARBA" id="ARBA00022989"/>
    </source>
</evidence>
<organism evidence="6 7">
    <name type="scientific">Alternaria atra</name>
    <dbReference type="NCBI Taxonomy" id="119953"/>
    <lineage>
        <taxon>Eukaryota</taxon>
        <taxon>Fungi</taxon>
        <taxon>Dikarya</taxon>
        <taxon>Ascomycota</taxon>
        <taxon>Pezizomycotina</taxon>
        <taxon>Dothideomycetes</taxon>
        <taxon>Pleosporomycetidae</taxon>
        <taxon>Pleosporales</taxon>
        <taxon>Pleosporineae</taxon>
        <taxon>Pleosporaceae</taxon>
        <taxon>Alternaria</taxon>
        <taxon>Alternaria sect. Ulocladioides</taxon>
    </lineage>
</organism>
<dbReference type="AlphaFoldDB" id="A0A8J2I7K7"/>
<feature type="transmembrane region" description="Helical" evidence="5">
    <location>
        <begin position="692"/>
        <end position="709"/>
    </location>
</feature>
<evidence type="ECO:0000256" key="5">
    <source>
        <dbReference type="SAM" id="Phobius"/>
    </source>
</evidence>
<evidence type="ECO:0000313" key="6">
    <source>
        <dbReference type="EMBL" id="CAG5180988.1"/>
    </source>
</evidence>
<dbReference type="InterPro" id="IPR045863">
    <property type="entry name" value="CorA_TM1_TM2"/>
</dbReference>
<dbReference type="Proteomes" id="UP000676310">
    <property type="component" value="Unassembled WGS sequence"/>
</dbReference>
<dbReference type="GO" id="GO:0016020">
    <property type="term" value="C:membrane"/>
    <property type="evidence" value="ECO:0007669"/>
    <property type="project" value="UniProtKB-SubCell"/>
</dbReference>
<sequence>MNHIPSASGRLRTDLARALGFPNNPYDAAAEPYVNYLTNRCIGGDTMEEHIKLLITVVTYFQEVQADSSMKKSVQGLLDVVSSSAAYAHQNLEDVEDTLLYIIGTWSLLLSSFIHLPTAGGLRKIMATYNLRTHGSPYGIQPYGEDLAGLVAGSGLLPTAIHCLPSNHKVYKQAPLQDATALSPFLQLSSASSSTNHVDITGSISVSNDGDLQRRVSLGFLHDLDSLESLTINATRLNAYTLNTFGAVDIAWTHNVSRHLLLSKRDGRHILEIFSLPCALNATSLQLVGITTELAQEIRETYSLLFNASHDTPRHTKFGRVLGIGSFCWCCFCSMRRYRSRAIMSYNTFSQHRTLGVKRAQRTHKTEYDPLLVKLMSSEPSDWTPDMFPHLWARIVILGEHLERAKPWSVWVLFRDRRDTLQFWTFFFATIVVFLTAVQVLLSVAQVVGNLQFVIEQDISITIESDRDGWTAILWTDVGSRDLSKSHEYHHFIEHMTAKTETGHRDICLLPVKVLGMESAIKHTSLFQTASHLPSELHIMLDDHAIADRDALYALTPVFLFAAASENQLLSALQRWYDIIVSTKWDPKYSTEHLEQLILHKYLLDDHANRQEEVLRFIKSPVLARWANSLAQDQSVVAQESNDAHKADYEFLLSRYRQLSLHYQEAISVLVSAISLPGSRKQITIAAKDTKLTILATIFFPLSYCTWIFGMNFVELQQLSIWIWVIIMVSVGLATFALYQWNERKQLWEFWAIVDAKV</sequence>
<dbReference type="EMBL" id="CAJRGZ010000025">
    <property type="protein sequence ID" value="CAG5180988.1"/>
    <property type="molecule type" value="Genomic_DNA"/>
</dbReference>
<dbReference type="OrthoDB" id="5428890at2759"/>
<accession>A0A8J2I7K7</accession>
<dbReference type="Gene3D" id="1.20.58.340">
    <property type="entry name" value="Magnesium transport protein CorA, transmembrane region"/>
    <property type="match status" value="1"/>
</dbReference>
<evidence type="ECO:0000313" key="7">
    <source>
        <dbReference type="Proteomes" id="UP000676310"/>
    </source>
</evidence>
<evidence type="ECO:0000256" key="1">
    <source>
        <dbReference type="ARBA" id="ARBA00004141"/>
    </source>
</evidence>
<evidence type="ECO:0000256" key="4">
    <source>
        <dbReference type="ARBA" id="ARBA00023136"/>
    </source>
</evidence>
<feature type="transmembrane region" description="Helical" evidence="5">
    <location>
        <begin position="423"/>
        <end position="442"/>
    </location>
</feature>
<evidence type="ECO:0000256" key="2">
    <source>
        <dbReference type="ARBA" id="ARBA00022692"/>
    </source>
</evidence>